<keyword evidence="7 9" id="KW-0862">Zinc</keyword>
<dbReference type="EC" id="3.4.11.-" evidence="10"/>
<dbReference type="InterPro" id="IPR001948">
    <property type="entry name" value="Peptidase_M18"/>
</dbReference>
<evidence type="ECO:0000256" key="1">
    <source>
        <dbReference type="ARBA" id="ARBA00001947"/>
    </source>
</evidence>
<evidence type="ECO:0000256" key="3">
    <source>
        <dbReference type="ARBA" id="ARBA00022438"/>
    </source>
</evidence>
<dbReference type="Gene3D" id="2.30.250.10">
    <property type="entry name" value="Aminopeptidase i, Domain 2"/>
    <property type="match status" value="1"/>
</dbReference>
<dbReference type="EMBL" id="CP017812">
    <property type="protein sequence ID" value="AOZ73445.1"/>
    <property type="molecule type" value="Genomic_DNA"/>
</dbReference>
<dbReference type="GO" id="GO:0006508">
    <property type="term" value="P:proteolysis"/>
    <property type="evidence" value="ECO:0007669"/>
    <property type="project" value="UniProtKB-KW"/>
</dbReference>
<organism evidence="11 12">
    <name type="scientific">Boudabousia tangfeifanii</name>
    <dbReference type="NCBI Taxonomy" id="1912795"/>
    <lineage>
        <taxon>Bacteria</taxon>
        <taxon>Bacillati</taxon>
        <taxon>Actinomycetota</taxon>
        <taxon>Actinomycetes</taxon>
        <taxon>Actinomycetales</taxon>
        <taxon>Actinomycetaceae</taxon>
        <taxon>Boudabousia</taxon>
    </lineage>
</organism>
<evidence type="ECO:0000313" key="12">
    <source>
        <dbReference type="Proteomes" id="UP000176288"/>
    </source>
</evidence>
<keyword evidence="6 9" id="KW-0378">Hydrolase</keyword>
<dbReference type="Pfam" id="PF02127">
    <property type="entry name" value="Peptidase_M18"/>
    <property type="match status" value="1"/>
</dbReference>
<dbReference type="PANTHER" id="PTHR28570">
    <property type="entry name" value="ASPARTYL AMINOPEPTIDASE"/>
    <property type="match status" value="1"/>
</dbReference>
<dbReference type="STRING" id="1912795.BK816_03180"/>
<dbReference type="NCBIfam" id="NF002759">
    <property type="entry name" value="PRK02813.1"/>
    <property type="match status" value="1"/>
</dbReference>
<sequence>MYKNSLKQAEDFAEFVRLSPSSFHAVKTVSERLLAAGWTQQFEDEDWQATPGGHFVVRDGAIIAFMIPESVSPLTPYRIIGGHTDSPAFKVKPNPQSKTGDGFTQIGVEVYGGPLLNSWLDRDLAVAGRLTTKSGQIKLVRTDAILRIPQLAVHLDRAVNNDGLKLGKQQHLHPVMGVDSEADFLDLVAKAAGLSSGEEIDSYELYTIDAQGPDLIGADANLFASPRLDNLVTVHSALAPLLALDSSINEIAVYAMFDNEEVGSQSRAGAGGSLLNDVITRTSLALGATMDQIFQAKSKTIFVSCDVGHSVHPNYADRHDPDTRPIMGRGPMVKHNAQLRYISHSPEIQVWHEACRLAEVKCQDFVSNNDQPCGSTIGPISIGSVGVPTVDVGIPILSMHSARELCHIDDCFALSKVFLEFWRMSR</sequence>
<dbReference type="GO" id="GO:0005737">
    <property type="term" value="C:cytoplasm"/>
    <property type="evidence" value="ECO:0007669"/>
    <property type="project" value="UniProtKB-ARBA"/>
</dbReference>
<evidence type="ECO:0000256" key="8">
    <source>
        <dbReference type="ARBA" id="ARBA00023049"/>
    </source>
</evidence>
<keyword evidence="12" id="KW-1185">Reference proteome</keyword>
<dbReference type="SUPFAM" id="SSF101821">
    <property type="entry name" value="Aminopeptidase/glucanase lid domain"/>
    <property type="match status" value="1"/>
</dbReference>
<keyword evidence="4 9" id="KW-0645">Protease</keyword>
<comment type="similarity">
    <text evidence="2 9">Belongs to the peptidase M18 family.</text>
</comment>
<protein>
    <recommendedName>
        <fullName evidence="10">M18 family aminopeptidase</fullName>
        <ecNumber evidence="10">3.4.11.-</ecNumber>
    </recommendedName>
</protein>
<accession>A0A1D9MMD4</accession>
<reference evidence="11 12" key="1">
    <citation type="submission" date="2016-10" db="EMBL/GenBank/DDBJ databases">
        <title>Actinomyces aegypiusis sp. nov., isolated from the Aegypius monachus in Qinghai Tibet Plateau China.</title>
        <authorList>
            <person name="Wang Y."/>
        </authorList>
    </citation>
    <scope>NUCLEOTIDE SEQUENCE [LARGE SCALE GENOMIC DNA]</scope>
    <source>
        <strain evidence="11 12">VUL4_3</strain>
    </source>
</reference>
<dbReference type="PRINTS" id="PR00932">
    <property type="entry name" value="AMINO1PTASE"/>
</dbReference>
<dbReference type="InterPro" id="IPR023358">
    <property type="entry name" value="Peptidase_M18_dom2"/>
</dbReference>
<evidence type="ECO:0000256" key="2">
    <source>
        <dbReference type="ARBA" id="ARBA00008290"/>
    </source>
</evidence>
<dbReference type="GO" id="GO:0008270">
    <property type="term" value="F:zinc ion binding"/>
    <property type="evidence" value="ECO:0007669"/>
    <property type="project" value="InterPro"/>
</dbReference>
<name>A0A1D9MMD4_9ACTO</name>
<evidence type="ECO:0000256" key="9">
    <source>
        <dbReference type="RuleBase" id="RU004386"/>
    </source>
</evidence>
<evidence type="ECO:0000256" key="5">
    <source>
        <dbReference type="ARBA" id="ARBA00022723"/>
    </source>
</evidence>
<evidence type="ECO:0000256" key="7">
    <source>
        <dbReference type="ARBA" id="ARBA00022833"/>
    </source>
</evidence>
<proteinExistence type="inferred from homology"/>
<dbReference type="PANTHER" id="PTHR28570:SF3">
    <property type="entry name" value="ASPARTYL AMINOPEPTIDASE"/>
    <property type="match status" value="1"/>
</dbReference>
<dbReference type="GO" id="GO:0008237">
    <property type="term" value="F:metallopeptidase activity"/>
    <property type="evidence" value="ECO:0007669"/>
    <property type="project" value="UniProtKB-KW"/>
</dbReference>
<dbReference type="SUPFAM" id="SSF53187">
    <property type="entry name" value="Zn-dependent exopeptidases"/>
    <property type="match status" value="1"/>
</dbReference>
<keyword evidence="8 9" id="KW-0482">Metalloprotease</keyword>
<comment type="cofactor">
    <cofactor evidence="1 10">
        <name>Zn(2+)</name>
        <dbReference type="ChEBI" id="CHEBI:29105"/>
    </cofactor>
</comment>
<keyword evidence="3 9" id="KW-0031">Aminopeptidase</keyword>
<evidence type="ECO:0000256" key="10">
    <source>
        <dbReference type="RuleBase" id="RU004387"/>
    </source>
</evidence>
<keyword evidence="5 9" id="KW-0479">Metal-binding</keyword>
<dbReference type="GO" id="GO:0004177">
    <property type="term" value="F:aminopeptidase activity"/>
    <property type="evidence" value="ECO:0007669"/>
    <property type="project" value="UniProtKB-KW"/>
</dbReference>
<dbReference type="Proteomes" id="UP000176288">
    <property type="component" value="Chromosome"/>
</dbReference>
<evidence type="ECO:0000256" key="6">
    <source>
        <dbReference type="ARBA" id="ARBA00022801"/>
    </source>
</evidence>
<dbReference type="AlphaFoldDB" id="A0A1D9MMD4"/>
<dbReference type="OrthoDB" id="5288740at2"/>
<evidence type="ECO:0000313" key="11">
    <source>
        <dbReference type="EMBL" id="AOZ73445.1"/>
    </source>
</evidence>
<dbReference type="RefSeq" id="WP_071164908.1">
    <property type="nucleotide sequence ID" value="NZ_CP017812.1"/>
</dbReference>
<dbReference type="KEGG" id="avu:BK816_03180"/>
<evidence type="ECO:0000256" key="4">
    <source>
        <dbReference type="ARBA" id="ARBA00022670"/>
    </source>
</evidence>
<gene>
    <name evidence="11" type="ORF">BK816_03180</name>
</gene>
<dbReference type="Gene3D" id="3.40.630.10">
    <property type="entry name" value="Zn peptidases"/>
    <property type="match status" value="1"/>
</dbReference>